<dbReference type="Pfam" id="PF00571">
    <property type="entry name" value="CBS"/>
    <property type="match status" value="1"/>
</dbReference>
<evidence type="ECO:0000256" key="1">
    <source>
        <dbReference type="ARBA" id="ARBA00006526"/>
    </source>
</evidence>
<dbReference type="GO" id="GO:0015697">
    <property type="term" value="P:quaternary ammonium group transport"/>
    <property type="evidence" value="ECO:0007669"/>
    <property type="project" value="UniProtKB-ARBA"/>
</dbReference>
<dbReference type="PROSITE" id="PS00211">
    <property type="entry name" value="ABC_TRANSPORTER_1"/>
    <property type="match status" value="1"/>
</dbReference>
<dbReference type="RefSeq" id="WP_078002084.1">
    <property type="nucleotide sequence ID" value="NZ_MRUL01000003.1"/>
</dbReference>
<proteinExistence type="inferred from homology"/>
<dbReference type="Gene3D" id="3.10.580.10">
    <property type="entry name" value="CBS-domain"/>
    <property type="match status" value="1"/>
</dbReference>
<dbReference type="SUPFAM" id="SSF54631">
    <property type="entry name" value="CBS-domain pair"/>
    <property type="match status" value="1"/>
</dbReference>
<dbReference type="Pfam" id="PF00005">
    <property type="entry name" value="ABC_tran"/>
    <property type="match status" value="1"/>
</dbReference>
<dbReference type="SUPFAM" id="SSF52540">
    <property type="entry name" value="P-loop containing nucleoside triphosphate hydrolases"/>
    <property type="match status" value="1"/>
</dbReference>
<evidence type="ECO:0000256" key="4">
    <source>
        <dbReference type="ARBA" id="ARBA00022840"/>
    </source>
</evidence>
<dbReference type="PROSITE" id="PS50893">
    <property type="entry name" value="ABC_TRANSPORTER_2"/>
    <property type="match status" value="1"/>
</dbReference>
<reference evidence="8 9" key="1">
    <citation type="submission" date="2016-12" db="EMBL/GenBank/DDBJ databases">
        <title>Izhakiella australiana sp. nov. of genus Izhakiella isolated from Australian desert.</title>
        <authorList>
            <person name="Ji M."/>
        </authorList>
    </citation>
    <scope>NUCLEOTIDE SEQUENCE [LARGE SCALE GENOMIC DNA]</scope>
    <source>
        <strain evidence="8 9">D4N98</strain>
    </source>
</reference>
<dbReference type="STRING" id="1926881.BTJ39_07750"/>
<dbReference type="PROSITE" id="PS51371">
    <property type="entry name" value="CBS"/>
    <property type="match status" value="1"/>
</dbReference>
<keyword evidence="9" id="KW-1185">Reference proteome</keyword>
<evidence type="ECO:0000256" key="5">
    <source>
        <dbReference type="PROSITE-ProRule" id="PRU00703"/>
    </source>
</evidence>
<name>A0A1S8YQ84_9GAMM</name>
<dbReference type="InterPro" id="IPR046342">
    <property type="entry name" value="CBS_dom_sf"/>
</dbReference>
<sequence length="316" mass="35041">MIQFNQVSKYYHGNAAVSDLTLHIGRGDFTVLIGTSGSGKSTTLKMINRLVEHDEGSITFADEEIRALDIKALRRRMGYAIQSIGLFPHWSVEKNIATVPELLGWSKAQIASRVSELLALLGLDDSFRQRRPHQLSGGQQQRVGVARALAADPEVLLMDEPFGALDPVTRTALQQEMLRIHQLSGRTIVLVTHDIDEALFLADKIVLMDGGKVMQQGTPLEMLTQPASDFVRDFFGRNELGVRLLSLGQAGNMARRGEWLEGETIPATMTLREALSQFISRQQEKLPVVDEQGKPLGVLWFSDLLRQRRASNATTG</sequence>
<comment type="caution">
    <text evidence="8">The sequence shown here is derived from an EMBL/GenBank/DDBJ whole genome shotgun (WGS) entry which is preliminary data.</text>
</comment>
<dbReference type="InterPro" id="IPR003439">
    <property type="entry name" value="ABC_transporter-like_ATP-bd"/>
</dbReference>
<keyword evidence="3" id="KW-0547">Nucleotide-binding</keyword>
<dbReference type="InterPro" id="IPR003593">
    <property type="entry name" value="AAA+_ATPase"/>
</dbReference>
<evidence type="ECO:0000259" key="6">
    <source>
        <dbReference type="PROSITE" id="PS50893"/>
    </source>
</evidence>
<feature type="domain" description="CBS" evidence="7">
    <location>
        <begin position="253"/>
        <end position="314"/>
    </location>
</feature>
<dbReference type="Gene3D" id="3.40.50.300">
    <property type="entry name" value="P-loop containing nucleotide triphosphate hydrolases"/>
    <property type="match status" value="1"/>
</dbReference>
<keyword evidence="2" id="KW-0813">Transport</keyword>
<dbReference type="Proteomes" id="UP000190667">
    <property type="component" value="Unassembled WGS sequence"/>
</dbReference>
<evidence type="ECO:0000259" key="7">
    <source>
        <dbReference type="PROSITE" id="PS51371"/>
    </source>
</evidence>
<dbReference type="EMBL" id="MRUL01000003">
    <property type="protein sequence ID" value="OON40946.1"/>
    <property type="molecule type" value="Genomic_DNA"/>
</dbReference>
<dbReference type="InterPro" id="IPR027417">
    <property type="entry name" value="P-loop_NTPase"/>
</dbReference>
<dbReference type="OrthoDB" id="9802264at2"/>
<feature type="domain" description="ABC transporter" evidence="6">
    <location>
        <begin position="2"/>
        <end position="235"/>
    </location>
</feature>
<dbReference type="PANTHER" id="PTHR43117:SF5">
    <property type="entry name" value="GLYCINE BETAINE UPTAKE SYSTEM ATP-BINDING PROTEIN YEHX"/>
    <property type="match status" value="1"/>
</dbReference>
<evidence type="ECO:0000313" key="9">
    <source>
        <dbReference type="Proteomes" id="UP000190667"/>
    </source>
</evidence>
<dbReference type="InterPro" id="IPR017871">
    <property type="entry name" value="ABC_transporter-like_CS"/>
</dbReference>
<organism evidence="8 9">
    <name type="scientific">Izhakiella australiensis</name>
    <dbReference type="NCBI Taxonomy" id="1926881"/>
    <lineage>
        <taxon>Bacteria</taxon>
        <taxon>Pseudomonadati</taxon>
        <taxon>Pseudomonadota</taxon>
        <taxon>Gammaproteobacteria</taxon>
        <taxon>Enterobacterales</taxon>
        <taxon>Erwiniaceae</taxon>
        <taxon>Izhakiella</taxon>
    </lineage>
</organism>
<dbReference type="FunFam" id="3.40.50.300:FF:000425">
    <property type="entry name" value="Probable ABC transporter, ATP-binding subunit"/>
    <property type="match status" value="1"/>
</dbReference>
<dbReference type="InterPro" id="IPR000644">
    <property type="entry name" value="CBS_dom"/>
</dbReference>
<dbReference type="GO" id="GO:0016887">
    <property type="term" value="F:ATP hydrolysis activity"/>
    <property type="evidence" value="ECO:0007669"/>
    <property type="project" value="InterPro"/>
</dbReference>
<dbReference type="PANTHER" id="PTHR43117">
    <property type="entry name" value="OSMOPROTECTANT IMPORT ATP-BINDING PROTEIN OSMV"/>
    <property type="match status" value="1"/>
</dbReference>
<dbReference type="SMART" id="SM00382">
    <property type="entry name" value="AAA"/>
    <property type="match status" value="1"/>
</dbReference>
<accession>A0A1S8YQ84</accession>
<keyword evidence="4 8" id="KW-0067">ATP-binding</keyword>
<evidence type="ECO:0000313" key="8">
    <source>
        <dbReference type="EMBL" id="OON40946.1"/>
    </source>
</evidence>
<keyword evidence="5" id="KW-0129">CBS domain</keyword>
<dbReference type="AlphaFoldDB" id="A0A1S8YQ84"/>
<evidence type="ECO:0000256" key="3">
    <source>
        <dbReference type="ARBA" id="ARBA00022741"/>
    </source>
</evidence>
<gene>
    <name evidence="8" type="ORF">BTJ39_07750</name>
</gene>
<comment type="similarity">
    <text evidence="1">Belongs to the ABC transporter superfamily. Drug exporter-2 (TC 3.A.1.117) family.</text>
</comment>
<evidence type="ECO:0000256" key="2">
    <source>
        <dbReference type="ARBA" id="ARBA00022448"/>
    </source>
</evidence>
<dbReference type="GO" id="GO:0005524">
    <property type="term" value="F:ATP binding"/>
    <property type="evidence" value="ECO:0007669"/>
    <property type="project" value="UniProtKB-KW"/>
</dbReference>
<protein>
    <submittedName>
        <fullName evidence="8">ATP-binding protein</fullName>
    </submittedName>
</protein>